<gene>
    <name evidence="2" type="ORF">ILYODFUR_008307</name>
</gene>
<reference evidence="2 3" key="1">
    <citation type="submission" date="2021-06" db="EMBL/GenBank/DDBJ databases">
        <authorList>
            <person name="Palmer J.M."/>
        </authorList>
    </citation>
    <scope>NUCLEOTIDE SEQUENCE [LARGE SCALE GENOMIC DNA]</scope>
    <source>
        <strain evidence="3">if_2019</strain>
        <tissue evidence="2">Muscle</tissue>
    </source>
</reference>
<feature type="compositionally biased region" description="Basic residues" evidence="1">
    <location>
        <begin position="60"/>
        <end position="70"/>
    </location>
</feature>
<feature type="non-terminal residue" evidence="2">
    <location>
        <position position="1"/>
    </location>
</feature>
<organism evidence="2 3">
    <name type="scientific">Ilyodon furcidens</name>
    <name type="common">goldbreast splitfin</name>
    <dbReference type="NCBI Taxonomy" id="33524"/>
    <lineage>
        <taxon>Eukaryota</taxon>
        <taxon>Metazoa</taxon>
        <taxon>Chordata</taxon>
        <taxon>Craniata</taxon>
        <taxon>Vertebrata</taxon>
        <taxon>Euteleostomi</taxon>
        <taxon>Actinopterygii</taxon>
        <taxon>Neopterygii</taxon>
        <taxon>Teleostei</taxon>
        <taxon>Neoteleostei</taxon>
        <taxon>Acanthomorphata</taxon>
        <taxon>Ovalentaria</taxon>
        <taxon>Atherinomorphae</taxon>
        <taxon>Cyprinodontiformes</taxon>
        <taxon>Goodeidae</taxon>
        <taxon>Ilyodon</taxon>
    </lineage>
</organism>
<feature type="compositionally biased region" description="Acidic residues" evidence="1">
    <location>
        <begin position="100"/>
        <end position="111"/>
    </location>
</feature>
<feature type="compositionally biased region" description="Basic and acidic residues" evidence="1">
    <location>
        <begin position="71"/>
        <end position="99"/>
    </location>
</feature>
<evidence type="ECO:0000256" key="1">
    <source>
        <dbReference type="SAM" id="MobiDB-lite"/>
    </source>
</evidence>
<keyword evidence="3" id="KW-1185">Reference proteome</keyword>
<evidence type="ECO:0000313" key="2">
    <source>
        <dbReference type="EMBL" id="MEQ2232151.1"/>
    </source>
</evidence>
<sequence>SHTNPSSLNTWIQTSMERHLTHTPFTWISACWDQTSGIYTLQIKHTHTLALIHKQDQTHTKQKAGRRARGTQREEDVSKFKEVCTERQKVSKRTGRQDGEGVESTEEEEDEEKLRRSEQ</sequence>
<accession>A0ABV0TI63</accession>
<proteinExistence type="predicted"/>
<feature type="region of interest" description="Disordered" evidence="1">
    <location>
        <begin position="54"/>
        <end position="119"/>
    </location>
</feature>
<dbReference type="EMBL" id="JAHRIQ010035309">
    <property type="protein sequence ID" value="MEQ2232151.1"/>
    <property type="molecule type" value="Genomic_DNA"/>
</dbReference>
<name>A0ABV0TI63_9TELE</name>
<comment type="caution">
    <text evidence="2">The sequence shown here is derived from an EMBL/GenBank/DDBJ whole genome shotgun (WGS) entry which is preliminary data.</text>
</comment>
<evidence type="ECO:0000313" key="3">
    <source>
        <dbReference type="Proteomes" id="UP001482620"/>
    </source>
</evidence>
<protein>
    <submittedName>
        <fullName evidence="2">Uncharacterized protein</fullName>
    </submittedName>
</protein>
<dbReference type="Proteomes" id="UP001482620">
    <property type="component" value="Unassembled WGS sequence"/>
</dbReference>